<reference evidence="2" key="1">
    <citation type="journal article" date="2019" name="bioRxiv">
        <title>The Genome of the Zebra Mussel, Dreissena polymorpha: A Resource for Invasive Species Research.</title>
        <authorList>
            <person name="McCartney M.A."/>
            <person name="Auch B."/>
            <person name="Kono T."/>
            <person name="Mallez S."/>
            <person name="Zhang Y."/>
            <person name="Obille A."/>
            <person name="Becker A."/>
            <person name="Abrahante J.E."/>
            <person name="Garbe J."/>
            <person name="Badalamenti J.P."/>
            <person name="Herman A."/>
            <person name="Mangelson H."/>
            <person name="Liachko I."/>
            <person name="Sullivan S."/>
            <person name="Sone E.D."/>
            <person name="Koren S."/>
            <person name="Silverstein K.A.T."/>
            <person name="Beckman K.B."/>
            <person name="Gohl D.M."/>
        </authorList>
    </citation>
    <scope>NUCLEOTIDE SEQUENCE</scope>
    <source>
        <strain evidence="2">Duluth1</strain>
        <tissue evidence="2">Whole animal</tissue>
    </source>
</reference>
<comment type="caution">
    <text evidence="2">The sequence shown here is derived from an EMBL/GenBank/DDBJ whole genome shotgun (WGS) entry which is preliminary data.</text>
</comment>
<accession>A0A9D4I4L1</accession>
<dbReference type="EMBL" id="JAIWYP010000011">
    <property type="protein sequence ID" value="KAH3742421.1"/>
    <property type="molecule type" value="Genomic_DNA"/>
</dbReference>
<gene>
    <name evidence="2" type="ORF">DPMN_049164</name>
</gene>
<evidence type="ECO:0000256" key="1">
    <source>
        <dbReference type="SAM" id="MobiDB-lite"/>
    </source>
</evidence>
<reference evidence="2" key="2">
    <citation type="submission" date="2020-11" db="EMBL/GenBank/DDBJ databases">
        <authorList>
            <person name="McCartney M.A."/>
            <person name="Auch B."/>
            <person name="Kono T."/>
            <person name="Mallez S."/>
            <person name="Becker A."/>
            <person name="Gohl D.M."/>
            <person name="Silverstein K.A.T."/>
            <person name="Koren S."/>
            <person name="Bechman K.B."/>
            <person name="Herman A."/>
            <person name="Abrahante J.E."/>
            <person name="Garbe J."/>
        </authorList>
    </citation>
    <scope>NUCLEOTIDE SEQUENCE</scope>
    <source>
        <strain evidence="2">Duluth1</strain>
        <tissue evidence="2">Whole animal</tissue>
    </source>
</reference>
<keyword evidence="3" id="KW-1185">Reference proteome</keyword>
<proteinExistence type="predicted"/>
<organism evidence="2 3">
    <name type="scientific">Dreissena polymorpha</name>
    <name type="common">Zebra mussel</name>
    <name type="synonym">Mytilus polymorpha</name>
    <dbReference type="NCBI Taxonomy" id="45954"/>
    <lineage>
        <taxon>Eukaryota</taxon>
        <taxon>Metazoa</taxon>
        <taxon>Spiralia</taxon>
        <taxon>Lophotrochozoa</taxon>
        <taxon>Mollusca</taxon>
        <taxon>Bivalvia</taxon>
        <taxon>Autobranchia</taxon>
        <taxon>Heteroconchia</taxon>
        <taxon>Euheterodonta</taxon>
        <taxon>Imparidentia</taxon>
        <taxon>Neoheterodontei</taxon>
        <taxon>Myida</taxon>
        <taxon>Dreissenoidea</taxon>
        <taxon>Dreissenidae</taxon>
        <taxon>Dreissena</taxon>
    </lineage>
</organism>
<protein>
    <submittedName>
        <fullName evidence="2">Uncharacterized protein</fullName>
    </submittedName>
</protein>
<evidence type="ECO:0000313" key="2">
    <source>
        <dbReference type="EMBL" id="KAH3742421.1"/>
    </source>
</evidence>
<evidence type="ECO:0000313" key="3">
    <source>
        <dbReference type="Proteomes" id="UP000828390"/>
    </source>
</evidence>
<sequence length="73" mass="8432">MSSMKPNSVHDGVKTHGSRSSSCRSELIALKQSVKIKLKYTQQEAALRNKRQNQKRIFKFFLSKKLLKPTLQK</sequence>
<name>A0A9D4I4L1_DREPO</name>
<dbReference type="AlphaFoldDB" id="A0A9D4I4L1"/>
<feature type="region of interest" description="Disordered" evidence="1">
    <location>
        <begin position="1"/>
        <end position="24"/>
    </location>
</feature>
<dbReference type="Proteomes" id="UP000828390">
    <property type="component" value="Unassembled WGS sequence"/>
</dbReference>